<dbReference type="EMBL" id="KZ663901">
    <property type="protein sequence ID" value="PPS09161.1"/>
    <property type="molecule type" value="Genomic_DNA"/>
</dbReference>
<reference evidence="1 2" key="1">
    <citation type="submission" date="2015-01" db="EMBL/GenBank/DDBJ databases">
        <title>Genome of allotetraploid Gossypium barbadense reveals genomic plasticity and fiber elongation in cotton evolution.</title>
        <authorList>
            <person name="Chen X."/>
            <person name="Liu X."/>
            <person name="Zhao B."/>
            <person name="Zheng H."/>
            <person name="Hu Y."/>
            <person name="Lu G."/>
            <person name="Yang C."/>
            <person name="Chen J."/>
            <person name="Shan C."/>
            <person name="Zhang L."/>
            <person name="Zhou Y."/>
            <person name="Wang L."/>
            <person name="Guo W."/>
            <person name="Bai Y."/>
            <person name="Ruan J."/>
            <person name="Shangguan X."/>
            <person name="Mao Y."/>
            <person name="Jiang J."/>
            <person name="Zhu Y."/>
            <person name="Lei J."/>
            <person name="Kang H."/>
            <person name="Chen S."/>
            <person name="He X."/>
            <person name="Wang R."/>
            <person name="Wang Y."/>
            <person name="Chen J."/>
            <person name="Wang L."/>
            <person name="Yu S."/>
            <person name="Wang B."/>
            <person name="Wei J."/>
            <person name="Song S."/>
            <person name="Lu X."/>
            <person name="Gao Z."/>
            <person name="Gu W."/>
            <person name="Deng X."/>
            <person name="Ma D."/>
            <person name="Wang S."/>
            <person name="Liang W."/>
            <person name="Fang L."/>
            <person name="Cai C."/>
            <person name="Zhu X."/>
            <person name="Zhou B."/>
            <person name="Zhang Y."/>
            <person name="Chen Z."/>
            <person name="Xu S."/>
            <person name="Zhu R."/>
            <person name="Wang S."/>
            <person name="Zhang T."/>
            <person name="Zhao G."/>
        </authorList>
    </citation>
    <scope>NUCLEOTIDE SEQUENCE [LARGE SCALE GENOMIC DNA]</scope>
    <source>
        <strain evidence="2">cv. Xinhai21</strain>
        <tissue evidence="1">Leaf</tissue>
    </source>
</reference>
<dbReference type="Proteomes" id="UP000239757">
    <property type="component" value="Unassembled WGS sequence"/>
</dbReference>
<dbReference type="SUPFAM" id="SSF54768">
    <property type="entry name" value="dsRNA-binding domain-like"/>
    <property type="match status" value="1"/>
</dbReference>
<dbReference type="AlphaFoldDB" id="A0A2P5Y0S1"/>
<evidence type="ECO:0000313" key="1">
    <source>
        <dbReference type="EMBL" id="PPS09161.1"/>
    </source>
</evidence>
<gene>
    <name evidence="1" type="ORF">GOBAR_AA11494</name>
</gene>
<accession>A0A2P5Y0S1</accession>
<evidence type="ECO:0000313" key="2">
    <source>
        <dbReference type="Proteomes" id="UP000239757"/>
    </source>
</evidence>
<organism evidence="1 2">
    <name type="scientific">Gossypium barbadense</name>
    <name type="common">Sea Island cotton</name>
    <name type="synonym">Hibiscus barbadensis</name>
    <dbReference type="NCBI Taxonomy" id="3634"/>
    <lineage>
        <taxon>Eukaryota</taxon>
        <taxon>Viridiplantae</taxon>
        <taxon>Streptophyta</taxon>
        <taxon>Embryophyta</taxon>
        <taxon>Tracheophyta</taxon>
        <taxon>Spermatophyta</taxon>
        <taxon>Magnoliopsida</taxon>
        <taxon>eudicotyledons</taxon>
        <taxon>Gunneridae</taxon>
        <taxon>Pentapetalae</taxon>
        <taxon>rosids</taxon>
        <taxon>malvids</taxon>
        <taxon>Malvales</taxon>
        <taxon>Malvaceae</taxon>
        <taxon>Malvoideae</taxon>
        <taxon>Gossypium</taxon>
    </lineage>
</organism>
<proteinExistence type="predicted"/>
<dbReference type="OrthoDB" id="995632at2759"/>
<sequence>MLLGGLERYNEGIFEYFDTVDGGRSDSGGYNEVQKKERFAHAPGFKATIRVGRVTYTSRLTFPHRKEAEQNIARDQNCGKSILNEYASKTNRMMPIYTTIERDQLHWVYKSSLVFYGKTYRGKFAEARKKPF</sequence>
<dbReference type="Gene3D" id="3.30.160.20">
    <property type="match status" value="2"/>
</dbReference>
<protein>
    <submittedName>
        <fullName evidence="1">Uncharacterized protein</fullName>
    </submittedName>
</protein>
<name>A0A2P5Y0S1_GOSBA</name>